<sequence>MGIIRPATPGFLVTLVATGLLAVVSFSVPWFKSIFFLKASLAVEGINGSVTFGTLGYCLELPNGTTCSKPSVGYELNINQLVGDNTKIQIPQVVVKWITYTLVLHIVALVLAGISAIFGLLAHVRELSMTCCSTCVSGFGAAIALLAFIFDLAFFFIAKSRINAVKGGSAVMGNAIWLTLAAWILLFFSGCFYGLGRCCVRRRPRDGGLGARQGSEAWMPPARAPGPTYEEQMRLDAIKAEADRKARQKQGEVGLPAFQEYDPTQPLTLEEEEQHALPYRDNAGGFGRRPSQPNAYAGGYAQAPPGTRAVDEYYAPSNQQNLYPPQPRREPTAASGHTQQSSGYAPSNYPGATAITTDAAVGGHYVHEQYPTNATGQYGHEQYPSNTGYASPPVPNNAYVPAIGHQEYPTSATTYQDPFHSQYAPPPEPPLNTETYNRTGLISSPSPPHQPQAQAYVPPGDPTSFYAPHASPPQRSYTLGGGGYGANVVPALHEPQPEPPASANSYLTYPGGESPTSPRGPRTMQQPVQEPVYEDSPPTYDAGTAPPPGRYTAKR</sequence>
<evidence type="ECO:0000313" key="2">
    <source>
        <dbReference type="Proteomes" id="UP000814140"/>
    </source>
</evidence>
<dbReference type="EMBL" id="MU277192">
    <property type="protein sequence ID" value="KAI0066414.1"/>
    <property type="molecule type" value="Genomic_DNA"/>
</dbReference>
<reference evidence="1" key="2">
    <citation type="journal article" date="2022" name="New Phytol.">
        <title>Evolutionary transition to the ectomycorrhizal habit in the genomes of a hyperdiverse lineage of mushroom-forming fungi.</title>
        <authorList>
            <person name="Looney B."/>
            <person name="Miyauchi S."/>
            <person name="Morin E."/>
            <person name="Drula E."/>
            <person name="Courty P.E."/>
            <person name="Kohler A."/>
            <person name="Kuo A."/>
            <person name="LaButti K."/>
            <person name="Pangilinan J."/>
            <person name="Lipzen A."/>
            <person name="Riley R."/>
            <person name="Andreopoulos W."/>
            <person name="He G."/>
            <person name="Johnson J."/>
            <person name="Nolan M."/>
            <person name="Tritt A."/>
            <person name="Barry K.W."/>
            <person name="Grigoriev I.V."/>
            <person name="Nagy L.G."/>
            <person name="Hibbett D."/>
            <person name="Henrissat B."/>
            <person name="Matheny P.B."/>
            <person name="Labbe J."/>
            <person name="Martin F.M."/>
        </authorList>
    </citation>
    <scope>NUCLEOTIDE SEQUENCE</scope>
    <source>
        <strain evidence="1">HHB10654</strain>
    </source>
</reference>
<comment type="caution">
    <text evidence="1">The sequence shown here is derived from an EMBL/GenBank/DDBJ whole genome shotgun (WGS) entry which is preliminary data.</text>
</comment>
<proteinExistence type="predicted"/>
<accession>A0ACB8TBX5</accession>
<organism evidence="1 2">
    <name type="scientific">Artomyces pyxidatus</name>
    <dbReference type="NCBI Taxonomy" id="48021"/>
    <lineage>
        <taxon>Eukaryota</taxon>
        <taxon>Fungi</taxon>
        <taxon>Dikarya</taxon>
        <taxon>Basidiomycota</taxon>
        <taxon>Agaricomycotina</taxon>
        <taxon>Agaricomycetes</taxon>
        <taxon>Russulales</taxon>
        <taxon>Auriscalpiaceae</taxon>
        <taxon>Artomyces</taxon>
    </lineage>
</organism>
<keyword evidence="2" id="KW-1185">Reference proteome</keyword>
<evidence type="ECO:0000313" key="1">
    <source>
        <dbReference type="EMBL" id="KAI0066414.1"/>
    </source>
</evidence>
<gene>
    <name evidence="1" type="ORF">BV25DRAFT_1376038</name>
</gene>
<protein>
    <submittedName>
        <fullName evidence="1">Pali-domain-containing protein</fullName>
    </submittedName>
</protein>
<reference evidence="1" key="1">
    <citation type="submission" date="2021-03" db="EMBL/GenBank/DDBJ databases">
        <authorList>
            <consortium name="DOE Joint Genome Institute"/>
            <person name="Ahrendt S."/>
            <person name="Looney B.P."/>
            <person name="Miyauchi S."/>
            <person name="Morin E."/>
            <person name="Drula E."/>
            <person name="Courty P.E."/>
            <person name="Chicoki N."/>
            <person name="Fauchery L."/>
            <person name="Kohler A."/>
            <person name="Kuo A."/>
            <person name="Labutti K."/>
            <person name="Pangilinan J."/>
            <person name="Lipzen A."/>
            <person name="Riley R."/>
            <person name="Andreopoulos W."/>
            <person name="He G."/>
            <person name="Johnson J."/>
            <person name="Barry K.W."/>
            <person name="Grigoriev I.V."/>
            <person name="Nagy L."/>
            <person name="Hibbett D."/>
            <person name="Henrissat B."/>
            <person name="Matheny P.B."/>
            <person name="Labbe J."/>
            <person name="Martin F."/>
        </authorList>
    </citation>
    <scope>NUCLEOTIDE SEQUENCE</scope>
    <source>
        <strain evidence="1">HHB10654</strain>
    </source>
</reference>
<dbReference type="Proteomes" id="UP000814140">
    <property type="component" value="Unassembled WGS sequence"/>
</dbReference>
<name>A0ACB8TBX5_9AGAM</name>